<dbReference type="InterPro" id="IPR050611">
    <property type="entry name" value="ABCF"/>
</dbReference>
<dbReference type="PANTHER" id="PTHR19211">
    <property type="entry name" value="ATP-BINDING TRANSPORT PROTEIN-RELATED"/>
    <property type="match status" value="1"/>
</dbReference>
<keyword evidence="2" id="KW-0547">Nucleotide-binding</keyword>
<name>A0ABN9UF22_9DINO</name>
<dbReference type="InterPro" id="IPR003439">
    <property type="entry name" value="ABC_transporter-like_ATP-bd"/>
</dbReference>
<sequence>MAEDAEVFSVCTDVLGGLGLDEDSIAYVARCALDEGELLPHDDFVEFASSMVEDVCGGDEAKASALASRLHGALAGRCGGGAAPSRAPGASGTRQLEKPIDMGSMMKVDVDAGWGLDGCGAKGVRGYVPQEALKSGTGASAAAAKADRNQREAKAQSIKRSERARAEAAELDAELDAAAENSIASMGSKGLNFTSAVRVGPFDLPHPGGRGNLVDNASFTLTPGRRYALIGRNGMGKSTLLRNLAARRCGDLPSGLRTHYVSQDVRLADGAEDHTPAQVVVAADVQRRVLLEEAEVLAGCTSAAENERHREILSQLESIDAAGAAARARKMLVDLGFTDELLGRTMKALSGGWRVRVALAAALFAKPDILFLDEPTNHLSMQAVLWLAHEIGTSKTWAERIVIVVSHDRFFIDETCTDTLHISGVGKRLTQSKGNLTSWARTRADQQRAFASNTKVRNDAIAKCRAYIASGQAAAGNTASSGRRTQIEKLEREAEEEAEELKALLEDKDLPLELRSTASSTRRRCS</sequence>
<keyword evidence="1" id="KW-0677">Repeat</keyword>
<evidence type="ECO:0000256" key="1">
    <source>
        <dbReference type="ARBA" id="ARBA00022737"/>
    </source>
</evidence>
<evidence type="ECO:0000313" key="7">
    <source>
        <dbReference type="EMBL" id="CAK0857940.1"/>
    </source>
</evidence>
<dbReference type="Pfam" id="PF00005">
    <property type="entry name" value="ABC_tran"/>
    <property type="match status" value="1"/>
</dbReference>
<comment type="caution">
    <text evidence="7">The sequence shown here is derived from an EMBL/GenBank/DDBJ whole genome shotgun (WGS) entry which is preliminary data.</text>
</comment>
<dbReference type="CDD" id="cd03221">
    <property type="entry name" value="ABCF_EF-3"/>
    <property type="match status" value="1"/>
</dbReference>
<accession>A0ABN9UF22</accession>
<evidence type="ECO:0000256" key="2">
    <source>
        <dbReference type="ARBA" id="ARBA00022741"/>
    </source>
</evidence>
<dbReference type="SUPFAM" id="SSF52540">
    <property type="entry name" value="P-loop containing nucleoside triphosphate hydrolases"/>
    <property type="match status" value="1"/>
</dbReference>
<evidence type="ECO:0000313" key="8">
    <source>
        <dbReference type="Proteomes" id="UP001189429"/>
    </source>
</evidence>
<dbReference type="SMART" id="SM00382">
    <property type="entry name" value="AAA"/>
    <property type="match status" value="1"/>
</dbReference>
<evidence type="ECO:0000259" key="6">
    <source>
        <dbReference type="PROSITE" id="PS50893"/>
    </source>
</evidence>
<keyword evidence="4" id="KW-0175">Coiled coil</keyword>
<dbReference type="InterPro" id="IPR027417">
    <property type="entry name" value="P-loop_NTPase"/>
</dbReference>
<dbReference type="PROSITE" id="PS50893">
    <property type="entry name" value="ABC_TRANSPORTER_2"/>
    <property type="match status" value="1"/>
</dbReference>
<feature type="region of interest" description="Disordered" evidence="5">
    <location>
        <begin position="139"/>
        <end position="161"/>
    </location>
</feature>
<feature type="compositionally biased region" description="Basic and acidic residues" evidence="5">
    <location>
        <begin position="145"/>
        <end position="161"/>
    </location>
</feature>
<protein>
    <recommendedName>
        <fullName evidence="6">ABC transporter domain-containing protein</fullName>
    </recommendedName>
</protein>
<keyword evidence="3" id="KW-0067">ATP-binding</keyword>
<evidence type="ECO:0000256" key="4">
    <source>
        <dbReference type="SAM" id="Coils"/>
    </source>
</evidence>
<dbReference type="PROSITE" id="PS00211">
    <property type="entry name" value="ABC_TRANSPORTER_1"/>
    <property type="match status" value="1"/>
</dbReference>
<evidence type="ECO:0000256" key="5">
    <source>
        <dbReference type="SAM" id="MobiDB-lite"/>
    </source>
</evidence>
<keyword evidence="8" id="KW-1185">Reference proteome</keyword>
<dbReference type="Gene3D" id="3.40.50.300">
    <property type="entry name" value="P-loop containing nucleotide triphosphate hydrolases"/>
    <property type="match status" value="1"/>
</dbReference>
<proteinExistence type="predicted"/>
<feature type="coiled-coil region" evidence="4">
    <location>
        <begin position="480"/>
        <end position="507"/>
    </location>
</feature>
<dbReference type="PANTHER" id="PTHR19211:SF14">
    <property type="entry name" value="ATP-BINDING CASSETTE SUB-FAMILY F MEMBER 1"/>
    <property type="match status" value="1"/>
</dbReference>
<evidence type="ECO:0000256" key="3">
    <source>
        <dbReference type="ARBA" id="ARBA00022840"/>
    </source>
</evidence>
<dbReference type="InterPro" id="IPR003593">
    <property type="entry name" value="AAA+_ATPase"/>
</dbReference>
<dbReference type="EMBL" id="CAUYUJ010015771">
    <property type="protein sequence ID" value="CAK0857940.1"/>
    <property type="molecule type" value="Genomic_DNA"/>
</dbReference>
<organism evidence="7 8">
    <name type="scientific">Prorocentrum cordatum</name>
    <dbReference type="NCBI Taxonomy" id="2364126"/>
    <lineage>
        <taxon>Eukaryota</taxon>
        <taxon>Sar</taxon>
        <taxon>Alveolata</taxon>
        <taxon>Dinophyceae</taxon>
        <taxon>Prorocentrales</taxon>
        <taxon>Prorocentraceae</taxon>
        <taxon>Prorocentrum</taxon>
    </lineage>
</organism>
<reference evidence="7" key="1">
    <citation type="submission" date="2023-10" db="EMBL/GenBank/DDBJ databases">
        <authorList>
            <person name="Chen Y."/>
            <person name="Shah S."/>
            <person name="Dougan E. K."/>
            <person name="Thang M."/>
            <person name="Chan C."/>
        </authorList>
    </citation>
    <scope>NUCLEOTIDE SEQUENCE [LARGE SCALE GENOMIC DNA]</scope>
</reference>
<dbReference type="Proteomes" id="UP001189429">
    <property type="component" value="Unassembled WGS sequence"/>
</dbReference>
<gene>
    <name evidence="7" type="ORF">PCOR1329_LOCUS47878</name>
</gene>
<feature type="domain" description="ABC transporter" evidence="6">
    <location>
        <begin position="191"/>
        <end position="452"/>
    </location>
</feature>
<dbReference type="InterPro" id="IPR017871">
    <property type="entry name" value="ABC_transporter-like_CS"/>
</dbReference>